<keyword evidence="5" id="KW-1185">Reference proteome</keyword>
<dbReference type="Gene3D" id="3.40.630.30">
    <property type="match status" value="2"/>
</dbReference>
<comment type="caution">
    <text evidence="4">The sequence shown here is derived from an EMBL/GenBank/DDBJ whole genome shotgun (WGS) entry which is preliminary data.</text>
</comment>
<feature type="domain" description="N-acetyltransferase" evidence="3">
    <location>
        <begin position="10"/>
        <end position="153"/>
    </location>
</feature>
<accession>A0A841KNM8</accession>
<dbReference type="GO" id="GO:0005840">
    <property type="term" value="C:ribosome"/>
    <property type="evidence" value="ECO:0007669"/>
    <property type="project" value="UniProtKB-KW"/>
</dbReference>
<organism evidence="4 5">
    <name type="scientific">Anaerosolibacter carboniphilus</name>
    <dbReference type="NCBI Taxonomy" id="1417629"/>
    <lineage>
        <taxon>Bacteria</taxon>
        <taxon>Bacillati</taxon>
        <taxon>Bacillota</taxon>
        <taxon>Clostridia</taxon>
        <taxon>Peptostreptococcales</taxon>
        <taxon>Thermotaleaceae</taxon>
        <taxon>Anaerosolibacter</taxon>
    </lineage>
</organism>
<keyword evidence="1" id="KW-0808">Transferase</keyword>
<evidence type="ECO:0000313" key="5">
    <source>
        <dbReference type="Proteomes" id="UP000579281"/>
    </source>
</evidence>
<evidence type="ECO:0000313" key="4">
    <source>
        <dbReference type="EMBL" id="MBB6215404.1"/>
    </source>
</evidence>
<evidence type="ECO:0000256" key="2">
    <source>
        <dbReference type="ARBA" id="ARBA00023315"/>
    </source>
</evidence>
<dbReference type="Proteomes" id="UP000579281">
    <property type="component" value="Unassembled WGS sequence"/>
</dbReference>
<dbReference type="InterPro" id="IPR016181">
    <property type="entry name" value="Acyl_CoA_acyltransferase"/>
</dbReference>
<dbReference type="Pfam" id="PF00583">
    <property type="entry name" value="Acetyltransf_1"/>
    <property type="match status" value="2"/>
</dbReference>
<sequence length="298" mass="34237">MGEIGNLNIKLTGKLEENDYEDINNLQNLCLKVDQTALKLELDYKLGRGERKSENLNNINEFMYYDRNKLIGYIGIGNFGGDTIEVNGMVHPDYRRRGVFKRLFSLVKDEWNKRESQKMLLLSDTNSISGLEFIKYTCASYDHSEYEMFLKSNARKNVLLNNVALRKATNNDAKEIAWQDSIYFDIEYKAEDISMPEEEEKYGSVTYIAEIDNKTIGKVRLEIIDGIGGIYGLGVLPEYRGKGYGREILTCAIEKLKEKNAKDIMLQVSVKNKSALNLYQSCGFEETSTMDYYKISKK</sequence>
<dbReference type="AlphaFoldDB" id="A0A841KNM8"/>
<evidence type="ECO:0000256" key="1">
    <source>
        <dbReference type="ARBA" id="ARBA00022679"/>
    </source>
</evidence>
<dbReference type="InterPro" id="IPR000182">
    <property type="entry name" value="GNAT_dom"/>
</dbReference>
<dbReference type="PROSITE" id="PS51186">
    <property type="entry name" value="GNAT"/>
    <property type="match status" value="2"/>
</dbReference>
<dbReference type="GO" id="GO:0016747">
    <property type="term" value="F:acyltransferase activity, transferring groups other than amino-acyl groups"/>
    <property type="evidence" value="ECO:0007669"/>
    <property type="project" value="InterPro"/>
</dbReference>
<dbReference type="EMBL" id="JACHEN010000007">
    <property type="protein sequence ID" value="MBB6215404.1"/>
    <property type="molecule type" value="Genomic_DNA"/>
</dbReference>
<reference evidence="4 5" key="1">
    <citation type="submission" date="2020-08" db="EMBL/GenBank/DDBJ databases">
        <title>Genomic Encyclopedia of Type Strains, Phase IV (KMG-IV): sequencing the most valuable type-strain genomes for metagenomic binning, comparative biology and taxonomic classification.</title>
        <authorList>
            <person name="Goeker M."/>
        </authorList>
    </citation>
    <scope>NUCLEOTIDE SEQUENCE [LARGE SCALE GENOMIC DNA]</scope>
    <source>
        <strain evidence="4 5">DSM 103526</strain>
    </source>
</reference>
<evidence type="ECO:0000259" key="3">
    <source>
        <dbReference type="PROSITE" id="PS51186"/>
    </source>
</evidence>
<keyword evidence="4" id="KW-0687">Ribonucleoprotein</keyword>
<proteinExistence type="predicted"/>
<keyword evidence="4" id="KW-0689">Ribosomal protein</keyword>
<dbReference type="CDD" id="cd04301">
    <property type="entry name" value="NAT_SF"/>
    <property type="match status" value="2"/>
</dbReference>
<feature type="domain" description="N-acetyltransferase" evidence="3">
    <location>
        <begin position="163"/>
        <end position="298"/>
    </location>
</feature>
<dbReference type="PANTHER" id="PTHR43420">
    <property type="entry name" value="ACETYLTRANSFERASE"/>
    <property type="match status" value="1"/>
</dbReference>
<name>A0A841KNM8_9FIRM</name>
<dbReference type="SUPFAM" id="SSF55729">
    <property type="entry name" value="Acyl-CoA N-acyltransferases (Nat)"/>
    <property type="match status" value="2"/>
</dbReference>
<dbReference type="InterPro" id="IPR050680">
    <property type="entry name" value="YpeA/RimI_acetyltransf"/>
</dbReference>
<dbReference type="RefSeq" id="WP_184309671.1">
    <property type="nucleotide sequence ID" value="NZ_JACHEN010000007.1"/>
</dbReference>
<protein>
    <submittedName>
        <fullName evidence="4">Ribosomal protein S18 acetylase RimI-like enzyme</fullName>
    </submittedName>
</protein>
<keyword evidence="2" id="KW-0012">Acyltransferase</keyword>
<gene>
    <name evidence="4" type="ORF">HNQ80_001493</name>
</gene>